<name>A0ACB6QPP8_9PLEO</name>
<organism evidence="1 2">
    <name type="scientific">Lindgomyces ingoldianus</name>
    <dbReference type="NCBI Taxonomy" id="673940"/>
    <lineage>
        <taxon>Eukaryota</taxon>
        <taxon>Fungi</taxon>
        <taxon>Dikarya</taxon>
        <taxon>Ascomycota</taxon>
        <taxon>Pezizomycotina</taxon>
        <taxon>Dothideomycetes</taxon>
        <taxon>Pleosporomycetidae</taxon>
        <taxon>Pleosporales</taxon>
        <taxon>Lindgomycetaceae</taxon>
        <taxon>Lindgomyces</taxon>
    </lineage>
</organism>
<reference evidence="1" key="1">
    <citation type="journal article" date="2020" name="Stud. Mycol.">
        <title>101 Dothideomycetes genomes: a test case for predicting lifestyles and emergence of pathogens.</title>
        <authorList>
            <person name="Haridas S."/>
            <person name="Albert R."/>
            <person name="Binder M."/>
            <person name="Bloem J."/>
            <person name="Labutti K."/>
            <person name="Salamov A."/>
            <person name="Andreopoulos B."/>
            <person name="Baker S."/>
            <person name="Barry K."/>
            <person name="Bills G."/>
            <person name="Bluhm B."/>
            <person name="Cannon C."/>
            <person name="Castanera R."/>
            <person name="Culley D."/>
            <person name="Daum C."/>
            <person name="Ezra D."/>
            <person name="Gonzalez J."/>
            <person name="Henrissat B."/>
            <person name="Kuo A."/>
            <person name="Liang C."/>
            <person name="Lipzen A."/>
            <person name="Lutzoni F."/>
            <person name="Magnuson J."/>
            <person name="Mondo S."/>
            <person name="Nolan M."/>
            <person name="Ohm R."/>
            <person name="Pangilinan J."/>
            <person name="Park H.-J."/>
            <person name="Ramirez L."/>
            <person name="Alfaro M."/>
            <person name="Sun H."/>
            <person name="Tritt A."/>
            <person name="Yoshinaga Y."/>
            <person name="Zwiers L.-H."/>
            <person name="Turgeon B."/>
            <person name="Goodwin S."/>
            <person name="Spatafora J."/>
            <person name="Crous P."/>
            <person name="Grigoriev I."/>
        </authorList>
    </citation>
    <scope>NUCLEOTIDE SEQUENCE</scope>
    <source>
        <strain evidence="1">ATCC 200398</strain>
    </source>
</reference>
<protein>
    <submittedName>
        <fullName evidence="1">Uncharacterized protein</fullName>
    </submittedName>
</protein>
<dbReference type="EMBL" id="MU003514">
    <property type="protein sequence ID" value="KAF2468855.1"/>
    <property type="molecule type" value="Genomic_DNA"/>
</dbReference>
<accession>A0ACB6QPP8</accession>
<gene>
    <name evidence="1" type="ORF">BDR25DRAFT_357218</name>
</gene>
<keyword evidence="2" id="KW-1185">Reference proteome</keyword>
<evidence type="ECO:0000313" key="2">
    <source>
        <dbReference type="Proteomes" id="UP000799755"/>
    </source>
</evidence>
<comment type="caution">
    <text evidence="1">The sequence shown here is derived from an EMBL/GenBank/DDBJ whole genome shotgun (WGS) entry which is preliminary data.</text>
</comment>
<sequence length="170" mass="19550">MIILVSWSFSFVSAFPFKWLLSNPCEKFPWRFYLNRILHVSSPYQERISNDRPLVWRGCFVERSLLIGQICECEFSVKAWTIALKDASECQRNAQPTVMTTSANIPCSSSIQEDTNMSHIFVQHIYGRNMCLRTRFLPSFEVHPASNFQIATIFSPTSNITTDPLSHPPP</sequence>
<proteinExistence type="predicted"/>
<dbReference type="Proteomes" id="UP000799755">
    <property type="component" value="Unassembled WGS sequence"/>
</dbReference>
<evidence type="ECO:0000313" key="1">
    <source>
        <dbReference type="EMBL" id="KAF2468855.1"/>
    </source>
</evidence>